<dbReference type="PROSITE" id="PS51184">
    <property type="entry name" value="JMJC"/>
    <property type="match status" value="1"/>
</dbReference>
<reference evidence="2 3" key="1">
    <citation type="submission" date="2020-06" db="EMBL/GenBank/DDBJ databases">
        <title>The yeast mating-type switching endonuclease HO is a domesticated member of an unorthodox homing genetic element family.</title>
        <authorList>
            <person name="Coughlan A.Y."/>
            <person name="Lombardi L."/>
            <person name="Braun-Galleani S."/>
            <person name="Martos A.R."/>
            <person name="Galeote V."/>
            <person name="Bigey F."/>
            <person name="Dequin S."/>
            <person name="Byrne K.P."/>
            <person name="Wolfe K.H."/>
        </authorList>
    </citation>
    <scope>NUCLEOTIDE SEQUENCE [LARGE SCALE GENOMIC DNA]</scope>
    <source>
        <strain evidence="2 3">CBS2947</strain>
    </source>
</reference>
<dbReference type="PANTHER" id="PTHR12461:SF100">
    <property type="entry name" value="JMJC DOMAIN-CONTAINING PROTEIN 4"/>
    <property type="match status" value="1"/>
</dbReference>
<dbReference type="Proteomes" id="UP000510647">
    <property type="component" value="Chromosome 6"/>
</dbReference>
<feature type="domain" description="JmjC" evidence="1">
    <location>
        <begin position="243"/>
        <end position="501"/>
    </location>
</feature>
<dbReference type="InterPro" id="IPR003347">
    <property type="entry name" value="JmjC_dom"/>
</dbReference>
<dbReference type="OrthoDB" id="415358at2759"/>
<dbReference type="Gene3D" id="2.60.120.650">
    <property type="entry name" value="Cupin"/>
    <property type="match status" value="1"/>
</dbReference>
<evidence type="ECO:0000313" key="3">
    <source>
        <dbReference type="Proteomes" id="UP000510647"/>
    </source>
</evidence>
<evidence type="ECO:0000313" key="2">
    <source>
        <dbReference type="EMBL" id="QLQ81720.1"/>
    </source>
</evidence>
<dbReference type="SUPFAM" id="SSF51197">
    <property type="entry name" value="Clavaminate synthase-like"/>
    <property type="match status" value="1"/>
</dbReference>
<keyword evidence="3" id="KW-1185">Reference proteome</keyword>
<accession>A0A7H9HWH2</accession>
<dbReference type="InterPro" id="IPR041667">
    <property type="entry name" value="Cupin_8"/>
</dbReference>
<dbReference type="EMBL" id="CP059272">
    <property type="protein sequence ID" value="QLQ81720.1"/>
    <property type="molecule type" value="Genomic_DNA"/>
</dbReference>
<gene>
    <name evidence="2" type="ORF">HG537_0F04810</name>
</gene>
<dbReference type="InterPro" id="IPR014710">
    <property type="entry name" value="RmlC-like_jellyroll"/>
</dbReference>
<proteinExistence type="predicted"/>
<dbReference type="Pfam" id="PF13621">
    <property type="entry name" value="Cupin_8"/>
    <property type="match status" value="1"/>
</dbReference>
<dbReference type="Gene3D" id="2.60.120.10">
    <property type="entry name" value="Jelly Rolls"/>
    <property type="match status" value="1"/>
</dbReference>
<dbReference type="PANTHER" id="PTHR12461">
    <property type="entry name" value="HYPOXIA-INDUCIBLE FACTOR 1 ALPHA INHIBITOR-RELATED"/>
    <property type="match status" value="1"/>
</dbReference>
<dbReference type="AlphaFoldDB" id="A0A7H9HWH2"/>
<organism evidence="2 3">
    <name type="scientific">Torulaspora globosa</name>
    <dbReference type="NCBI Taxonomy" id="48254"/>
    <lineage>
        <taxon>Eukaryota</taxon>
        <taxon>Fungi</taxon>
        <taxon>Dikarya</taxon>
        <taxon>Ascomycota</taxon>
        <taxon>Saccharomycotina</taxon>
        <taxon>Saccharomycetes</taxon>
        <taxon>Saccharomycetales</taxon>
        <taxon>Saccharomycetaceae</taxon>
        <taxon>Torulaspora</taxon>
    </lineage>
</organism>
<sequence length="521" mass="59386">MIIEEQCSLDDATEMKRSKNFEAEIRPKIAAGLDEKLCSSYEGYRPTEPRTEIDVVKVPETEDEINQFFETYVVERKPCKIVGIPEDISFLRKLKPSNIQQVLPPEEILTIEKKNEGGFGSGATRLKMSFGQFLDKLLNEGKDDLYLTTQYFEDDPNNGDYSTDEEEKDQVLEEDFDTGSITFDNLHDDFDDLQEEEPCETGSDDSDSLEEQELRIKELYQPPMTNLVDNLPEAPKFLNYLIPQQINLWIGAAKPQHDEAEDDAWLSNFDPSDSNGRLGLGRNIPGGGSSSGLHHDHADNLYVPIAGHKRFTLFAPCDAAKMYTVGTIRHLFASGVIDYVADSHAPLWRQLRDDGAMTAEVYRTLLNSGTLDPETKKHYEDFLSIDLQQQLKAAHHKQDKLDPPSFSIIPPCVVHLEDIKNTKIKNSIAKCSENRWPQFFKAHRITVDLKPGEMLYLPTGWFHEVTSYGDNDKNDKNVHVAANYWFIPPTGHDINHAYLDSYWPNDYAITQRALKTIRKHL</sequence>
<name>A0A7H9HWH2_9SACH</name>
<evidence type="ECO:0000259" key="1">
    <source>
        <dbReference type="PROSITE" id="PS51184"/>
    </source>
</evidence>
<protein>
    <recommendedName>
        <fullName evidence="1">JmjC domain-containing protein</fullName>
    </recommendedName>
</protein>